<accession>A0A964RIP0</accession>
<dbReference type="PRINTS" id="PR00207">
    <property type="entry name" value="FLAGELLIN"/>
</dbReference>
<sequence length="278" mass="30202">MRLNHNMFSLSIYKTYKGRMTDESKALNNISTGSKLSSAKDNPGKIGKNETLKIQVLTNDAASKNIQDATSMLQTFDGSLQEINNSLSRMKELTISAGSGALSDEDKKIIQGEIDSIKKDIGDLSNNTEFNGIKLSVSSSSSLNENPTKTVKAAIGTMDGENIEIPFFDVSPENLGINNLDISNVDDSIGAIDKAIKMVSKVRSRYGSIQNRLEGTADYLSSKDINIQTTQSRIGDADIAEEMMNYSKNQLLVNSAIGLMAQSNNFPKDCLNILANVK</sequence>
<evidence type="ECO:0000256" key="3">
    <source>
        <dbReference type="ARBA" id="ARBA00023143"/>
    </source>
</evidence>
<dbReference type="Gene3D" id="1.20.1330.10">
    <property type="entry name" value="f41 fragment of flagellin, N-terminal domain"/>
    <property type="match status" value="1"/>
</dbReference>
<dbReference type="AlphaFoldDB" id="A0A964RIP0"/>
<dbReference type="InterPro" id="IPR046358">
    <property type="entry name" value="Flagellin_C"/>
</dbReference>
<dbReference type="Pfam" id="PF00669">
    <property type="entry name" value="Flagellin_N"/>
    <property type="match status" value="1"/>
</dbReference>
<comment type="similarity">
    <text evidence="1 4">Belongs to the bacterial flagellin family.</text>
</comment>
<keyword evidence="3 4" id="KW-0975">Bacterial flagellum</keyword>
<dbReference type="GO" id="GO:0005198">
    <property type="term" value="F:structural molecule activity"/>
    <property type="evidence" value="ECO:0007669"/>
    <property type="project" value="UniProtKB-UniRule"/>
</dbReference>
<evidence type="ECO:0000313" key="8">
    <source>
        <dbReference type="Proteomes" id="UP000656077"/>
    </source>
</evidence>
<evidence type="ECO:0000256" key="1">
    <source>
        <dbReference type="ARBA" id="ARBA00005709"/>
    </source>
</evidence>
<feature type="domain" description="Flagellin C-terminal" evidence="6">
    <location>
        <begin position="189"/>
        <end position="274"/>
    </location>
</feature>
<evidence type="ECO:0000256" key="4">
    <source>
        <dbReference type="RuleBase" id="RU362073"/>
    </source>
</evidence>
<dbReference type="EMBL" id="WSRQ01000002">
    <property type="protein sequence ID" value="MVX62328.1"/>
    <property type="molecule type" value="Genomic_DNA"/>
</dbReference>
<comment type="function">
    <text evidence="4">Flagellin is the subunit protein which polymerizes to form the filaments of bacterial flagella.</text>
</comment>
<protein>
    <recommendedName>
        <fullName evidence="2 4">Flagellin</fullName>
    </recommendedName>
</protein>
<evidence type="ECO:0000259" key="5">
    <source>
        <dbReference type="Pfam" id="PF00669"/>
    </source>
</evidence>
<keyword evidence="7" id="KW-0969">Cilium</keyword>
<proteinExistence type="inferred from homology"/>
<reference evidence="7" key="1">
    <citation type="submission" date="2019-12" db="EMBL/GenBank/DDBJ databases">
        <title>Microbes associate with the intestines of laboratory mice.</title>
        <authorList>
            <person name="Navarre W."/>
            <person name="Wong E."/>
        </authorList>
    </citation>
    <scope>NUCLEOTIDE SEQUENCE</scope>
    <source>
        <strain evidence="7">NM79_F5</strain>
    </source>
</reference>
<gene>
    <name evidence="7" type="ORF">GKZ28_01260</name>
</gene>
<dbReference type="InterPro" id="IPR001492">
    <property type="entry name" value="Flagellin"/>
</dbReference>
<dbReference type="Pfam" id="PF00700">
    <property type="entry name" value="Flagellin_C"/>
    <property type="match status" value="1"/>
</dbReference>
<dbReference type="Gene3D" id="6.10.10.10">
    <property type="entry name" value="Flagellar export chaperone, C-terminal domain"/>
    <property type="match status" value="1"/>
</dbReference>
<dbReference type="Proteomes" id="UP000656077">
    <property type="component" value="Unassembled WGS sequence"/>
</dbReference>
<dbReference type="InterPro" id="IPR042187">
    <property type="entry name" value="Flagellin_C_sub2"/>
</dbReference>
<feature type="domain" description="Flagellin N-terminal" evidence="5">
    <location>
        <begin position="4"/>
        <end position="135"/>
    </location>
</feature>
<keyword evidence="7" id="KW-0282">Flagellum</keyword>
<dbReference type="InterPro" id="IPR001029">
    <property type="entry name" value="Flagellin_N"/>
</dbReference>
<comment type="caution">
    <text evidence="7">The sequence shown here is derived from an EMBL/GenBank/DDBJ whole genome shotgun (WGS) entry which is preliminary data.</text>
</comment>
<evidence type="ECO:0000259" key="6">
    <source>
        <dbReference type="Pfam" id="PF00700"/>
    </source>
</evidence>
<keyword evidence="4" id="KW-0964">Secreted</keyword>
<evidence type="ECO:0000313" key="7">
    <source>
        <dbReference type="EMBL" id="MVX62328.1"/>
    </source>
</evidence>
<evidence type="ECO:0000256" key="2">
    <source>
        <dbReference type="ARBA" id="ARBA00020110"/>
    </source>
</evidence>
<dbReference type="SUPFAM" id="SSF64518">
    <property type="entry name" value="Phase 1 flagellin"/>
    <property type="match status" value="1"/>
</dbReference>
<dbReference type="PANTHER" id="PTHR42792:SF2">
    <property type="entry name" value="FLAGELLIN"/>
    <property type="match status" value="1"/>
</dbReference>
<dbReference type="GO" id="GO:0005576">
    <property type="term" value="C:extracellular region"/>
    <property type="evidence" value="ECO:0007669"/>
    <property type="project" value="UniProtKB-SubCell"/>
</dbReference>
<dbReference type="RefSeq" id="WP_160357766.1">
    <property type="nucleotide sequence ID" value="NZ_WSRQ01000002.1"/>
</dbReference>
<dbReference type="PANTHER" id="PTHR42792">
    <property type="entry name" value="FLAGELLIN"/>
    <property type="match status" value="1"/>
</dbReference>
<keyword evidence="7" id="KW-0966">Cell projection</keyword>
<comment type="subcellular location">
    <subcellularLocation>
        <location evidence="4">Secreted</location>
    </subcellularLocation>
    <subcellularLocation>
        <location evidence="4">Bacterial flagellum</location>
    </subcellularLocation>
</comment>
<organism evidence="7 8">
    <name type="scientific">Clostridium chromiireducens</name>
    <dbReference type="NCBI Taxonomy" id="225345"/>
    <lineage>
        <taxon>Bacteria</taxon>
        <taxon>Bacillati</taxon>
        <taxon>Bacillota</taxon>
        <taxon>Clostridia</taxon>
        <taxon>Eubacteriales</taxon>
        <taxon>Clostridiaceae</taxon>
        <taxon>Clostridium</taxon>
    </lineage>
</organism>
<dbReference type="GO" id="GO:0009288">
    <property type="term" value="C:bacterial-type flagellum"/>
    <property type="evidence" value="ECO:0007669"/>
    <property type="project" value="UniProtKB-SubCell"/>
</dbReference>
<name>A0A964RIP0_9CLOT</name>